<accession>A0A5C5XJ24</accession>
<comment type="caution">
    <text evidence="2">The sequence shown here is derived from an EMBL/GenBank/DDBJ whole genome shotgun (WGS) entry which is preliminary data.</text>
</comment>
<sequence>MRKSLNHRCDRLSLDGGGAPLQRKPPENSSIRGLLFESAPATLVGIDQKLFLEFPAGIVGEVDISGIDGD</sequence>
<feature type="region of interest" description="Disordered" evidence="1">
    <location>
        <begin position="1"/>
        <end position="27"/>
    </location>
</feature>
<dbReference type="Proteomes" id="UP000316095">
    <property type="component" value="Unassembled WGS sequence"/>
</dbReference>
<protein>
    <submittedName>
        <fullName evidence="2">Uncharacterized protein</fullName>
    </submittedName>
</protein>
<gene>
    <name evidence="2" type="ORF">Pan54_34340</name>
</gene>
<evidence type="ECO:0000313" key="2">
    <source>
        <dbReference type="EMBL" id="TWT62689.1"/>
    </source>
</evidence>
<keyword evidence="3" id="KW-1185">Reference proteome</keyword>
<dbReference type="AlphaFoldDB" id="A0A5C5XJ24"/>
<organism evidence="2 3">
    <name type="scientific">Rubinisphaera italica</name>
    <dbReference type="NCBI Taxonomy" id="2527969"/>
    <lineage>
        <taxon>Bacteria</taxon>
        <taxon>Pseudomonadati</taxon>
        <taxon>Planctomycetota</taxon>
        <taxon>Planctomycetia</taxon>
        <taxon>Planctomycetales</taxon>
        <taxon>Planctomycetaceae</taxon>
        <taxon>Rubinisphaera</taxon>
    </lineage>
</organism>
<name>A0A5C5XJ24_9PLAN</name>
<evidence type="ECO:0000256" key="1">
    <source>
        <dbReference type="SAM" id="MobiDB-lite"/>
    </source>
</evidence>
<proteinExistence type="predicted"/>
<evidence type="ECO:0000313" key="3">
    <source>
        <dbReference type="Proteomes" id="UP000316095"/>
    </source>
</evidence>
<dbReference type="EMBL" id="SJPG01000001">
    <property type="protein sequence ID" value="TWT62689.1"/>
    <property type="molecule type" value="Genomic_DNA"/>
</dbReference>
<reference evidence="2 3" key="1">
    <citation type="submission" date="2019-02" db="EMBL/GenBank/DDBJ databases">
        <title>Deep-cultivation of Planctomycetes and their phenomic and genomic characterization uncovers novel biology.</title>
        <authorList>
            <person name="Wiegand S."/>
            <person name="Jogler M."/>
            <person name="Boedeker C."/>
            <person name="Pinto D."/>
            <person name="Vollmers J."/>
            <person name="Rivas-Marin E."/>
            <person name="Kohn T."/>
            <person name="Peeters S.H."/>
            <person name="Heuer A."/>
            <person name="Rast P."/>
            <person name="Oberbeckmann S."/>
            <person name="Bunk B."/>
            <person name="Jeske O."/>
            <person name="Meyerdierks A."/>
            <person name="Storesund J.E."/>
            <person name="Kallscheuer N."/>
            <person name="Luecker S."/>
            <person name="Lage O.M."/>
            <person name="Pohl T."/>
            <person name="Merkel B.J."/>
            <person name="Hornburger P."/>
            <person name="Mueller R.-W."/>
            <person name="Bruemmer F."/>
            <person name="Labrenz M."/>
            <person name="Spormann A.M."/>
            <person name="Op Den Camp H."/>
            <person name="Overmann J."/>
            <person name="Amann R."/>
            <person name="Jetten M.S.M."/>
            <person name="Mascher T."/>
            <person name="Medema M.H."/>
            <person name="Devos D.P."/>
            <person name="Kaster A.-K."/>
            <person name="Ovreas L."/>
            <person name="Rohde M."/>
            <person name="Galperin M.Y."/>
            <person name="Jogler C."/>
        </authorList>
    </citation>
    <scope>NUCLEOTIDE SEQUENCE [LARGE SCALE GENOMIC DNA]</scope>
    <source>
        <strain evidence="2 3">Pan54</strain>
    </source>
</reference>